<gene>
    <name evidence="1" type="ORF">DO021_01770</name>
</gene>
<dbReference type="AlphaFoldDB" id="A0A328FKP4"/>
<dbReference type="Proteomes" id="UP000248798">
    <property type="component" value="Unassembled WGS sequence"/>
</dbReference>
<name>A0A328FKP4_9BACT</name>
<organism evidence="1 2">
    <name type="scientific">Desulfobacter hydrogenophilus</name>
    <dbReference type="NCBI Taxonomy" id="2291"/>
    <lineage>
        <taxon>Bacteria</taxon>
        <taxon>Pseudomonadati</taxon>
        <taxon>Thermodesulfobacteriota</taxon>
        <taxon>Desulfobacteria</taxon>
        <taxon>Desulfobacterales</taxon>
        <taxon>Desulfobacteraceae</taxon>
        <taxon>Desulfobacter</taxon>
    </lineage>
</organism>
<proteinExistence type="predicted"/>
<accession>A0A328FKP4</accession>
<evidence type="ECO:0000313" key="1">
    <source>
        <dbReference type="EMBL" id="RAM03803.1"/>
    </source>
</evidence>
<sequence length="69" mass="7775">MTKAGNSPMTRTIGFKEEARPWKKTVRRWEESRGHVGAGLRPALVETSVVIISCAYSLLQMQQKACLRN</sequence>
<dbReference type="EMBL" id="QLNI01000002">
    <property type="protein sequence ID" value="RAM03803.1"/>
    <property type="molecule type" value="Genomic_DNA"/>
</dbReference>
<comment type="caution">
    <text evidence="1">The sequence shown here is derived from an EMBL/GenBank/DDBJ whole genome shotgun (WGS) entry which is preliminary data.</text>
</comment>
<reference evidence="1 2" key="1">
    <citation type="submission" date="2018-06" db="EMBL/GenBank/DDBJ databases">
        <title>Complete Genome Sequence of Desulfobacter hydrogenophilus (DSM3380).</title>
        <authorList>
            <person name="Marietou A."/>
            <person name="Schreiber L."/>
            <person name="Marshall I."/>
            <person name="Jorgensen B."/>
        </authorList>
    </citation>
    <scope>NUCLEOTIDE SEQUENCE [LARGE SCALE GENOMIC DNA]</scope>
    <source>
        <strain evidence="1 2">DSM 3380</strain>
    </source>
</reference>
<evidence type="ECO:0000313" key="2">
    <source>
        <dbReference type="Proteomes" id="UP000248798"/>
    </source>
</evidence>
<protein>
    <submittedName>
        <fullName evidence="1">Uncharacterized protein</fullName>
    </submittedName>
</protein>